<dbReference type="CDD" id="cd00056">
    <property type="entry name" value="ENDO3c"/>
    <property type="match status" value="1"/>
</dbReference>
<dbReference type="RefSeq" id="WP_305389984.1">
    <property type="nucleotide sequence ID" value="NZ_CP117426.1"/>
</dbReference>
<protein>
    <recommendedName>
        <fullName evidence="2">DNA-3-methyladenine glycosylase II</fullName>
        <ecNumber evidence="2">3.2.2.21</ecNumber>
    </recommendedName>
</protein>
<dbReference type="EMBL" id="CP117449">
    <property type="protein sequence ID" value="WLH15182.1"/>
    <property type="molecule type" value="Genomic_DNA"/>
</dbReference>
<dbReference type="PANTHER" id="PTHR43003">
    <property type="entry name" value="DNA-3-METHYLADENINE GLYCOSYLASE"/>
    <property type="match status" value="1"/>
</dbReference>
<keyword evidence="7" id="KW-1185">Reference proteome</keyword>
<dbReference type="EC" id="3.2.2.21" evidence="2"/>
<evidence type="ECO:0000256" key="1">
    <source>
        <dbReference type="ARBA" id="ARBA00000086"/>
    </source>
</evidence>
<keyword evidence="4" id="KW-0234">DNA repair</keyword>
<dbReference type="SMART" id="SM00478">
    <property type="entry name" value="ENDO3c"/>
    <property type="match status" value="1"/>
</dbReference>
<feature type="domain" description="HhH-GPD" evidence="5">
    <location>
        <begin position="48"/>
        <end position="204"/>
    </location>
</feature>
<evidence type="ECO:0000313" key="7">
    <source>
        <dbReference type="Proteomes" id="UP001230339"/>
    </source>
</evidence>
<reference evidence="6 7" key="1">
    <citation type="submission" date="2023-02" db="EMBL/GenBank/DDBJ databases">
        <title>Evolution of Hrp T3SS in non-pathogenic Pseudomonas fluorescens.</title>
        <authorList>
            <person name="Liao K."/>
            <person name="Wei H."/>
            <person name="Gu Y."/>
        </authorList>
    </citation>
    <scope>NUCLEOTIDE SEQUENCE [LARGE SCALE GENOMIC DNA]</scope>
    <source>
        <strain evidence="6 7">FP205</strain>
    </source>
</reference>
<dbReference type="InterPro" id="IPR003265">
    <property type="entry name" value="HhH-GPD_domain"/>
</dbReference>
<accession>A0ABY9GI10</accession>
<dbReference type="InterPro" id="IPR051912">
    <property type="entry name" value="Alkylbase_DNA_Glycosylase/TA"/>
</dbReference>
<evidence type="ECO:0000256" key="3">
    <source>
        <dbReference type="ARBA" id="ARBA00022763"/>
    </source>
</evidence>
<dbReference type="InterPro" id="IPR011257">
    <property type="entry name" value="DNA_glycosylase"/>
</dbReference>
<evidence type="ECO:0000259" key="5">
    <source>
        <dbReference type="SMART" id="SM00478"/>
    </source>
</evidence>
<comment type="catalytic activity">
    <reaction evidence="1">
        <text>Hydrolysis of alkylated DNA, releasing 3-methyladenine, 3-methylguanine, 7-methylguanine and 7-methyladenine.</text>
        <dbReference type="EC" id="3.2.2.21"/>
    </reaction>
</comment>
<name>A0ABY9GI10_9PSED</name>
<dbReference type="Proteomes" id="UP001230339">
    <property type="component" value="Chromosome"/>
</dbReference>
<dbReference type="Pfam" id="PF00730">
    <property type="entry name" value="HhH-GPD"/>
    <property type="match status" value="1"/>
</dbReference>
<dbReference type="Gene3D" id="1.10.340.30">
    <property type="entry name" value="Hypothetical protein, domain 2"/>
    <property type="match status" value="1"/>
</dbReference>
<keyword evidence="3" id="KW-0227">DNA damage</keyword>
<organism evidence="6 7">
    <name type="scientific">Pseudomonas hefeiensis</name>
    <dbReference type="NCBI Taxonomy" id="2738125"/>
    <lineage>
        <taxon>Bacteria</taxon>
        <taxon>Pseudomonadati</taxon>
        <taxon>Pseudomonadota</taxon>
        <taxon>Gammaproteobacteria</taxon>
        <taxon>Pseudomonadales</taxon>
        <taxon>Pseudomonadaceae</taxon>
        <taxon>Pseudomonas</taxon>
    </lineage>
</organism>
<evidence type="ECO:0000256" key="2">
    <source>
        <dbReference type="ARBA" id="ARBA00012000"/>
    </source>
</evidence>
<gene>
    <name evidence="6" type="ORF">PSH57_13175</name>
</gene>
<evidence type="ECO:0000256" key="4">
    <source>
        <dbReference type="ARBA" id="ARBA00023204"/>
    </source>
</evidence>
<dbReference type="SUPFAM" id="SSF48150">
    <property type="entry name" value="DNA-glycosylase"/>
    <property type="match status" value="1"/>
</dbReference>
<dbReference type="PANTHER" id="PTHR43003:SF5">
    <property type="entry name" value="DNA-3-METHYLADENINE GLYCOSYLASE"/>
    <property type="match status" value="1"/>
</dbReference>
<dbReference type="Gene3D" id="1.10.1670.40">
    <property type="match status" value="1"/>
</dbReference>
<evidence type="ECO:0000313" key="6">
    <source>
        <dbReference type="EMBL" id="WLH15182.1"/>
    </source>
</evidence>
<sequence>MPVPYREASTFLASLDEDWRRHVEITGPCLLQPKPARDPYEALVRAIAYQQLHAKAGDAILGRFLGLFPGAIFPRPEQILATDVQQMRDCGFSTSKIATIQGIAQATLNGVVPDYATALAMDDEALIERLITLRGVGRWTVEMLLIYSLERPDILPADDFGVREGYRRLKGLDVQPTRKQMVGIGQAWSPHRTVAAWYLWRVPR</sequence>
<proteinExistence type="predicted"/>